<dbReference type="OrthoDB" id="6400364at2"/>
<keyword evidence="1" id="KW-0812">Transmembrane</keyword>
<feature type="transmembrane region" description="Helical" evidence="1">
    <location>
        <begin position="21"/>
        <end position="43"/>
    </location>
</feature>
<keyword evidence="1" id="KW-0472">Membrane</keyword>
<evidence type="ECO:0000313" key="3">
    <source>
        <dbReference type="Proteomes" id="UP000288395"/>
    </source>
</evidence>
<protein>
    <submittedName>
        <fullName evidence="2">Uncharacterized protein</fullName>
    </submittedName>
</protein>
<feature type="transmembrane region" description="Helical" evidence="1">
    <location>
        <begin position="49"/>
        <end position="75"/>
    </location>
</feature>
<dbReference type="EMBL" id="PIPJ01000011">
    <property type="protein sequence ID" value="RUO18498.1"/>
    <property type="molecule type" value="Genomic_DNA"/>
</dbReference>
<evidence type="ECO:0000256" key="1">
    <source>
        <dbReference type="SAM" id="Phobius"/>
    </source>
</evidence>
<evidence type="ECO:0000313" key="2">
    <source>
        <dbReference type="EMBL" id="RUO18498.1"/>
    </source>
</evidence>
<sequence length="161" mass="18001">MNNVNKNPHHAWTPDRQVKALTRLAQSIFVAAFGVLITFVSNWFELPAIFMIISFIGVFIAITVAPIIFFSSGILSSDNPYQLPKFSDEFCQQVIYQAYRAVTWGLMLLALFVFLFADLILANFDMLTVSAGQLGGLFALSGTLIWAMTVMRLIHDEEASE</sequence>
<dbReference type="Proteomes" id="UP000288395">
    <property type="component" value="Unassembled WGS sequence"/>
</dbReference>
<dbReference type="RefSeq" id="WP_126768307.1">
    <property type="nucleotide sequence ID" value="NZ_PIPJ01000011.1"/>
</dbReference>
<keyword evidence="1" id="KW-1133">Transmembrane helix</keyword>
<feature type="transmembrane region" description="Helical" evidence="1">
    <location>
        <begin position="134"/>
        <end position="154"/>
    </location>
</feature>
<keyword evidence="3" id="KW-1185">Reference proteome</keyword>
<dbReference type="AlphaFoldDB" id="A0A432VQL3"/>
<name>A0A432VQL3_9GAMM</name>
<gene>
    <name evidence="2" type="ORF">CWE08_11310</name>
</gene>
<organism evidence="2 3">
    <name type="scientific">Aliidiomarina iranensis</name>
    <dbReference type="NCBI Taxonomy" id="1434071"/>
    <lineage>
        <taxon>Bacteria</taxon>
        <taxon>Pseudomonadati</taxon>
        <taxon>Pseudomonadota</taxon>
        <taxon>Gammaproteobacteria</taxon>
        <taxon>Alteromonadales</taxon>
        <taxon>Idiomarinaceae</taxon>
        <taxon>Aliidiomarina</taxon>
    </lineage>
</organism>
<feature type="transmembrane region" description="Helical" evidence="1">
    <location>
        <begin position="102"/>
        <end position="122"/>
    </location>
</feature>
<comment type="caution">
    <text evidence="2">The sequence shown here is derived from an EMBL/GenBank/DDBJ whole genome shotgun (WGS) entry which is preliminary data.</text>
</comment>
<proteinExistence type="predicted"/>
<accession>A0A432VQL3</accession>
<reference evidence="3" key="1">
    <citation type="journal article" date="2018" name="Front. Microbiol.">
        <title>Genome-Based Analysis Reveals the Taxonomy and Diversity of the Family Idiomarinaceae.</title>
        <authorList>
            <person name="Liu Y."/>
            <person name="Lai Q."/>
            <person name="Shao Z."/>
        </authorList>
    </citation>
    <scope>NUCLEOTIDE SEQUENCE [LARGE SCALE GENOMIC DNA]</scope>
    <source>
        <strain evidence="3">GBPy7</strain>
    </source>
</reference>